<accession>A0A2I0JL24</accession>
<organism evidence="2 3">
    <name type="scientific">Punica granatum</name>
    <name type="common">Pomegranate</name>
    <dbReference type="NCBI Taxonomy" id="22663"/>
    <lineage>
        <taxon>Eukaryota</taxon>
        <taxon>Viridiplantae</taxon>
        <taxon>Streptophyta</taxon>
        <taxon>Embryophyta</taxon>
        <taxon>Tracheophyta</taxon>
        <taxon>Spermatophyta</taxon>
        <taxon>Magnoliopsida</taxon>
        <taxon>eudicotyledons</taxon>
        <taxon>Gunneridae</taxon>
        <taxon>Pentapetalae</taxon>
        <taxon>rosids</taxon>
        <taxon>malvids</taxon>
        <taxon>Myrtales</taxon>
        <taxon>Lythraceae</taxon>
        <taxon>Punica</taxon>
    </lineage>
</organism>
<proteinExistence type="predicted"/>
<protein>
    <submittedName>
        <fullName evidence="2">Uncharacterized protein</fullName>
    </submittedName>
</protein>
<dbReference type="Proteomes" id="UP000233551">
    <property type="component" value="Unassembled WGS sequence"/>
</dbReference>
<sequence>MPSLCLESWRYRLRYQSVEQWAVNCCRVGEVADNLESKAASHFAPYLLGEDEGTTSTGNEKRSPGMKGRRRVATTSGTPSNTFSVSDNLLLRGQQMVSGYGG</sequence>
<evidence type="ECO:0000313" key="2">
    <source>
        <dbReference type="EMBL" id="PKI56972.1"/>
    </source>
</evidence>
<evidence type="ECO:0000313" key="3">
    <source>
        <dbReference type="Proteomes" id="UP000233551"/>
    </source>
</evidence>
<dbReference type="EMBL" id="PGOL01001549">
    <property type="protein sequence ID" value="PKI56972.1"/>
    <property type="molecule type" value="Genomic_DNA"/>
</dbReference>
<evidence type="ECO:0000256" key="1">
    <source>
        <dbReference type="SAM" id="MobiDB-lite"/>
    </source>
</evidence>
<gene>
    <name evidence="2" type="ORF">CRG98_022646</name>
</gene>
<feature type="region of interest" description="Disordered" evidence="1">
    <location>
        <begin position="46"/>
        <end position="85"/>
    </location>
</feature>
<comment type="caution">
    <text evidence="2">The sequence shown here is derived from an EMBL/GenBank/DDBJ whole genome shotgun (WGS) entry which is preliminary data.</text>
</comment>
<feature type="compositionally biased region" description="Polar residues" evidence="1">
    <location>
        <begin position="73"/>
        <end position="85"/>
    </location>
</feature>
<name>A0A2I0JL24_PUNGR</name>
<reference evidence="2 3" key="1">
    <citation type="submission" date="2017-11" db="EMBL/GenBank/DDBJ databases">
        <title>De-novo sequencing of pomegranate (Punica granatum L.) genome.</title>
        <authorList>
            <person name="Akparov Z."/>
            <person name="Amiraslanov A."/>
            <person name="Hajiyeva S."/>
            <person name="Abbasov M."/>
            <person name="Kaur K."/>
            <person name="Hamwieh A."/>
            <person name="Solovyev V."/>
            <person name="Salamov A."/>
            <person name="Braich B."/>
            <person name="Kosarev P."/>
            <person name="Mahmoud A."/>
            <person name="Hajiyev E."/>
            <person name="Babayeva S."/>
            <person name="Izzatullayeva V."/>
            <person name="Mammadov A."/>
            <person name="Mammadov A."/>
            <person name="Sharifova S."/>
            <person name="Ojaghi J."/>
            <person name="Eynullazada K."/>
            <person name="Bayramov B."/>
            <person name="Abdulazimova A."/>
            <person name="Shahmuradov I."/>
        </authorList>
    </citation>
    <scope>NUCLEOTIDE SEQUENCE [LARGE SCALE GENOMIC DNA]</scope>
    <source>
        <strain evidence="3">cv. AG2017</strain>
        <tissue evidence="2">Leaf</tissue>
    </source>
</reference>
<dbReference type="AlphaFoldDB" id="A0A2I0JL24"/>
<keyword evidence="3" id="KW-1185">Reference proteome</keyword>